<feature type="region of interest" description="Disordered" evidence="2">
    <location>
        <begin position="365"/>
        <end position="384"/>
    </location>
</feature>
<feature type="region of interest" description="Disordered" evidence="2">
    <location>
        <begin position="128"/>
        <end position="151"/>
    </location>
</feature>
<accession>A0A0A0KS55</accession>
<feature type="region of interest" description="Disordered" evidence="2">
    <location>
        <begin position="321"/>
        <end position="348"/>
    </location>
</feature>
<sequence>MDDERQKMMALKTAYADIILNTVKEAAARVMVSERKVLCLQQDLSSVKDEALRMLLRLKNMIDSKMHEAEITSLCQRRKVEELEAKLHKAEDVITDLRMQLKEAKNQLEKEKKDKMQPMEGKIMNKITFSSRSTLEPDSSRPSSPELQTVSSNLNSTKMEQIAQAMYNSVPRSIDHLSASHVDIIHSHDSDSTSTVLRIKEHRLSSKRCPQRIRSLERNFLDYGLPLGIDVKDSQVLEGKEPLVKRRNKEERGLSIRTGKTDIKKNCHGAVLKRSVKLHSLRNTSQFGKCKTGTCRLHASQLTKPHHPSCIISICKPQLKDGDVRSDKSEYRPPLMVGSGKVTLSSRSPEEHKIVSYKDASWDSIQEQPKGNMKTGNLNGHSPDQPINPCDKSFVLSPCSTSINLVNDNRKSGEDHFNITKHQRKMKKLTCLDPELASTESYIDSLSVLPSVTASVKVNKSKVLENAAHSKKDLTALTVKQDSGGIRNLIFPSSKSNSEMNPDTKCEQICEVTNYSPCQVDKKMILRCTRQRKRKREAIDISDENISPGKSNAKSLREKLKFEPEFERSNLIGESTRESRQLSQVARQLVSLSRKRWE</sequence>
<protein>
    <submittedName>
        <fullName evidence="3">Uncharacterized protein</fullName>
    </submittedName>
</protein>
<evidence type="ECO:0000313" key="4">
    <source>
        <dbReference type="Proteomes" id="UP000029981"/>
    </source>
</evidence>
<feature type="coiled-coil region" evidence="1">
    <location>
        <begin position="73"/>
        <end position="114"/>
    </location>
</feature>
<dbReference type="KEGG" id="csv:105435605"/>
<dbReference type="PANTHER" id="PTHR34778">
    <property type="entry name" value="OS02G0580700 PROTEIN"/>
    <property type="match status" value="1"/>
</dbReference>
<dbReference type="Gramene" id="KGN52423">
    <property type="protein sequence ID" value="KGN52423"/>
    <property type="gene ID" value="Csa_5G633210"/>
</dbReference>
<dbReference type="STRING" id="3659.A0A0A0KS55"/>
<organism evidence="3 4">
    <name type="scientific">Cucumis sativus</name>
    <name type="common">Cucumber</name>
    <dbReference type="NCBI Taxonomy" id="3659"/>
    <lineage>
        <taxon>Eukaryota</taxon>
        <taxon>Viridiplantae</taxon>
        <taxon>Streptophyta</taxon>
        <taxon>Embryophyta</taxon>
        <taxon>Tracheophyta</taxon>
        <taxon>Spermatophyta</taxon>
        <taxon>Magnoliopsida</taxon>
        <taxon>eudicotyledons</taxon>
        <taxon>Gunneridae</taxon>
        <taxon>Pentapetalae</taxon>
        <taxon>rosids</taxon>
        <taxon>fabids</taxon>
        <taxon>Cucurbitales</taxon>
        <taxon>Cucurbitaceae</taxon>
        <taxon>Benincaseae</taxon>
        <taxon>Cucumis</taxon>
    </lineage>
</organism>
<evidence type="ECO:0000313" key="3">
    <source>
        <dbReference type="EMBL" id="KGN52423.1"/>
    </source>
</evidence>
<feature type="compositionally biased region" description="Basic and acidic residues" evidence="2">
    <location>
        <begin position="321"/>
        <end position="331"/>
    </location>
</feature>
<dbReference type="AlphaFoldDB" id="A0A0A0KS55"/>
<proteinExistence type="predicted"/>
<name>A0A0A0KS55_CUCSA</name>
<feature type="compositionally biased region" description="Polar residues" evidence="2">
    <location>
        <begin position="365"/>
        <end position="382"/>
    </location>
</feature>
<evidence type="ECO:0000256" key="2">
    <source>
        <dbReference type="SAM" id="MobiDB-lite"/>
    </source>
</evidence>
<reference evidence="3 4" key="1">
    <citation type="journal article" date="2009" name="Nat. Genet.">
        <title>The genome of the cucumber, Cucumis sativus L.</title>
        <authorList>
            <person name="Huang S."/>
            <person name="Li R."/>
            <person name="Zhang Z."/>
            <person name="Li L."/>
            <person name="Gu X."/>
            <person name="Fan W."/>
            <person name="Lucas W.J."/>
            <person name="Wang X."/>
            <person name="Xie B."/>
            <person name="Ni P."/>
            <person name="Ren Y."/>
            <person name="Zhu H."/>
            <person name="Li J."/>
            <person name="Lin K."/>
            <person name="Jin W."/>
            <person name="Fei Z."/>
            <person name="Li G."/>
            <person name="Staub J."/>
            <person name="Kilian A."/>
            <person name="van der Vossen E.A."/>
            <person name="Wu Y."/>
            <person name="Guo J."/>
            <person name="He J."/>
            <person name="Jia Z."/>
            <person name="Ren Y."/>
            <person name="Tian G."/>
            <person name="Lu Y."/>
            <person name="Ruan J."/>
            <person name="Qian W."/>
            <person name="Wang M."/>
            <person name="Huang Q."/>
            <person name="Li B."/>
            <person name="Xuan Z."/>
            <person name="Cao J."/>
            <person name="Asan"/>
            <person name="Wu Z."/>
            <person name="Zhang J."/>
            <person name="Cai Q."/>
            <person name="Bai Y."/>
            <person name="Zhao B."/>
            <person name="Han Y."/>
            <person name="Li Y."/>
            <person name="Li X."/>
            <person name="Wang S."/>
            <person name="Shi Q."/>
            <person name="Liu S."/>
            <person name="Cho W.K."/>
            <person name="Kim J.Y."/>
            <person name="Xu Y."/>
            <person name="Heller-Uszynska K."/>
            <person name="Miao H."/>
            <person name="Cheng Z."/>
            <person name="Zhang S."/>
            <person name="Wu J."/>
            <person name="Yang Y."/>
            <person name="Kang H."/>
            <person name="Li M."/>
            <person name="Liang H."/>
            <person name="Ren X."/>
            <person name="Shi Z."/>
            <person name="Wen M."/>
            <person name="Jian M."/>
            <person name="Yang H."/>
            <person name="Zhang G."/>
            <person name="Yang Z."/>
            <person name="Chen R."/>
            <person name="Liu S."/>
            <person name="Li J."/>
            <person name="Ma L."/>
            <person name="Liu H."/>
            <person name="Zhou Y."/>
            <person name="Zhao J."/>
            <person name="Fang X."/>
            <person name="Li G."/>
            <person name="Fang L."/>
            <person name="Li Y."/>
            <person name="Liu D."/>
            <person name="Zheng H."/>
            <person name="Zhang Y."/>
            <person name="Qin N."/>
            <person name="Li Z."/>
            <person name="Yang G."/>
            <person name="Yang S."/>
            <person name="Bolund L."/>
            <person name="Kristiansen K."/>
            <person name="Zheng H."/>
            <person name="Li S."/>
            <person name="Zhang X."/>
            <person name="Yang H."/>
            <person name="Wang J."/>
            <person name="Sun R."/>
            <person name="Zhang B."/>
            <person name="Jiang S."/>
            <person name="Wang J."/>
            <person name="Du Y."/>
            <person name="Li S."/>
        </authorList>
    </citation>
    <scope>NUCLEOTIDE SEQUENCE [LARGE SCALE GENOMIC DNA]</scope>
    <source>
        <strain evidence="4">cv. 9930</strain>
    </source>
</reference>
<dbReference type="PANTHER" id="PTHR34778:SF6">
    <property type="entry name" value="SHUGOSHIN C-TERMINAL DOMAIN-CONTAINING PROTEIN"/>
    <property type="match status" value="1"/>
</dbReference>
<gene>
    <name evidence="3" type="ORF">Csa_5G633210</name>
</gene>
<dbReference type="EMBL" id="CM002926">
    <property type="protein sequence ID" value="KGN52423.1"/>
    <property type="molecule type" value="Genomic_DNA"/>
</dbReference>
<reference evidence="3 4" key="3">
    <citation type="journal article" date="2010" name="BMC Genomics">
        <title>Transcriptome sequencing and comparative analysis of cucumber flowers with different sex types.</title>
        <authorList>
            <person name="Guo S."/>
            <person name="Zheng Y."/>
            <person name="Joung J.G."/>
            <person name="Liu S."/>
            <person name="Zhang Z."/>
            <person name="Crasta O.R."/>
            <person name="Sobral B.W."/>
            <person name="Xu Y."/>
            <person name="Huang S."/>
            <person name="Fei Z."/>
        </authorList>
    </citation>
    <scope>NUCLEOTIDE SEQUENCE [LARGE SCALE GENOMIC DNA]</scope>
    <source>
        <strain evidence="4">cv. 9930</strain>
    </source>
</reference>
<keyword evidence="4" id="KW-1185">Reference proteome</keyword>
<dbReference type="Proteomes" id="UP000029981">
    <property type="component" value="Chromosome 5"/>
</dbReference>
<reference evidence="3 4" key="2">
    <citation type="journal article" date="2009" name="PLoS ONE">
        <title>An integrated genetic and cytogenetic map of the cucumber genome.</title>
        <authorList>
            <person name="Ren Y."/>
            <person name="Zhang Z."/>
            <person name="Liu J."/>
            <person name="Staub J.E."/>
            <person name="Han Y."/>
            <person name="Cheng Z."/>
            <person name="Li X."/>
            <person name="Lu J."/>
            <person name="Miao H."/>
            <person name="Kang H."/>
            <person name="Xie B."/>
            <person name="Gu X."/>
            <person name="Wang X."/>
            <person name="Du Y."/>
            <person name="Jin W."/>
            <person name="Huang S."/>
        </authorList>
    </citation>
    <scope>NUCLEOTIDE SEQUENCE [LARGE SCALE GENOMIC DNA]</scope>
    <source>
        <strain evidence="4">cv. 9930</strain>
    </source>
</reference>
<keyword evidence="1" id="KW-0175">Coiled coil</keyword>
<dbReference type="OrthoDB" id="657513at2759"/>
<reference evidence="3 4" key="4">
    <citation type="journal article" date="2011" name="BMC Genomics">
        <title>RNA-Seq improves annotation of protein-coding genes in the cucumber genome.</title>
        <authorList>
            <person name="Li Z."/>
            <person name="Zhang Z."/>
            <person name="Yan P."/>
            <person name="Huang S."/>
            <person name="Fei Z."/>
            <person name="Lin K."/>
        </authorList>
    </citation>
    <scope>NUCLEOTIDE SEQUENCE [LARGE SCALE GENOMIC DNA]</scope>
    <source>
        <strain evidence="4">cv. 9930</strain>
    </source>
</reference>
<evidence type="ECO:0000256" key="1">
    <source>
        <dbReference type="SAM" id="Coils"/>
    </source>
</evidence>